<dbReference type="PANTHER" id="PTHR48106:SF8">
    <property type="entry name" value="OS02G0805600 PROTEIN"/>
    <property type="match status" value="1"/>
</dbReference>
<evidence type="ECO:0000259" key="3">
    <source>
        <dbReference type="SMART" id="SM00829"/>
    </source>
</evidence>
<name>A0A926DUI9_9FIRM</name>
<dbReference type="GO" id="GO:0016651">
    <property type="term" value="F:oxidoreductase activity, acting on NAD(P)H"/>
    <property type="evidence" value="ECO:0007669"/>
    <property type="project" value="TreeGrafter"/>
</dbReference>
<keyword evidence="5" id="KW-1185">Reference proteome</keyword>
<gene>
    <name evidence="4" type="ORF">H8730_15515</name>
</gene>
<dbReference type="EMBL" id="JACRSQ010000037">
    <property type="protein sequence ID" value="MBC8544951.1"/>
    <property type="molecule type" value="Genomic_DNA"/>
</dbReference>
<proteinExistence type="predicted"/>
<dbReference type="InterPro" id="IPR014189">
    <property type="entry name" value="Quinone_OxRdtase_PIG3"/>
</dbReference>
<dbReference type="CDD" id="cd05276">
    <property type="entry name" value="p53_inducible_oxidoreductase"/>
    <property type="match status" value="1"/>
</dbReference>
<dbReference type="InterPro" id="IPR036291">
    <property type="entry name" value="NAD(P)-bd_dom_sf"/>
</dbReference>
<protein>
    <submittedName>
        <fullName evidence="4">NAD(P)H-quinone oxidoreductase</fullName>
    </submittedName>
</protein>
<dbReference type="SUPFAM" id="SSF51735">
    <property type="entry name" value="NAD(P)-binding Rossmann-fold domains"/>
    <property type="match status" value="1"/>
</dbReference>
<dbReference type="NCBIfam" id="TIGR02824">
    <property type="entry name" value="quinone_pig3"/>
    <property type="match status" value="1"/>
</dbReference>
<evidence type="ECO:0000256" key="1">
    <source>
        <dbReference type="ARBA" id="ARBA00022857"/>
    </source>
</evidence>
<sequence length="326" mass="34816">MKAILVDENKNLVWSDVPNPVIKDDEVLVKIHAAALNRADLLQRQGKYPSPAGCPEWMGLEIAGVIVELGKAVTDWKIGDRVCALLGGGGYAEYVAVKHDMLMPVPKGLSMVEAAALPEAYATSYLNLFIEGHLEAGQTAFIPAGASGLASVAIPMAKAFGAKVITSVLSDEIAEKIKSLGADVIINSTTQCVEEILAGEEKNGTPVNVSMDCLSGETLAKSLPYMARGGYWIVISTLAGIEATVQLRPLLTKGLHLVGSMLRNRTPEFKAYILSELVKNVWPKIEDGTIKPSIYKVLPIIDAEAAHAILERGENVGKVVLSVCDE</sequence>
<dbReference type="GO" id="GO:0070402">
    <property type="term" value="F:NADPH binding"/>
    <property type="evidence" value="ECO:0007669"/>
    <property type="project" value="TreeGrafter"/>
</dbReference>
<dbReference type="Pfam" id="PF00107">
    <property type="entry name" value="ADH_zinc_N"/>
    <property type="match status" value="1"/>
</dbReference>
<evidence type="ECO:0000256" key="2">
    <source>
        <dbReference type="ARBA" id="ARBA00023002"/>
    </source>
</evidence>
<dbReference type="PANTHER" id="PTHR48106">
    <property type="entry name" value="QUINONE OXIDOREDUCTASE PIG3-RELATED"/>
    <property type="match status" value="1"/>
</dbReference>
<dbReference type="RefSeq" id="WP_177713748.1">
    <property type="nucleotide sequence ID" value="NZ_JACRSQ010000037.1"/>
</dbReference>
<evidence type="ECO:0000313" key="5">
    <source>
        <dbReference type="Proteomes" id="UP000657006"/>
    </source>
</evidence>
<evidence type="ECO:0000313" key="4">
    <source>
        <dbReference type="EMBL" id="MBC8544951.1"/>
    </source>
</evidence>
<dbReference type="Gene3D" id="3.40.50.720">
    <property type="entry name" value="NAD(P)-binding Rossmann-like Domain"/>
    <property type="match status" value="1"/>
</dbReference>
<feature type="domain" description="Enoyl reductase (ER)" evidence="3">
    <location>
        <begin position="7"/>
        <end position="321"/>
    </location>
</feature>
<accession>A0A926DUI9</accession>
<dbReference type="AlphaFoldDB" id="A0A926DUI9"/>
<dbReference type="InterPro" id="IPR011032">
    <property type="entry name" value="GroES-like_sf"/>
</dbReference>
<organism evidence="4 5">
    <name type="scientific">Bianquea renquensis</name>
    <dbReference type="NCBI Taxonomy" id="2763661"/>
    <lineage>
        <taxon>Bacteria</taxon>
        <taxon>Bacillati</taxon>
        <taxon>Bacillota</taxon>
        <taxon>Clostridia</taxon>
        <taxon>Eubacteriales</taxon>
        <taxon>Bianqueaceae</taxon>
        <taxon>Bianquea</taxon>
    </lineage>
</organism>
<dbReference type="InterPro" id="IPR013154">
    <property type="entry name" value="ADH-like_N"/>
</dbReference>
<dbReference type="InterPro" id="IPR020843">
    <property type="entry name" value="ER"/>
</dbReference>
<dbReference type="SUPFAM" id="SSF50129">
    <property type="entry name" value="GroES-like"/>
    <property type="match status" value="1"/>
</dbReference>
<dbReference type="Pfam" id="PF08240">
    <property type="entry name" value="ADH_N"/>
    <property type="match status" value="1"/>
</dbReference>
<keyword evidence="2" id="KW-0560">Oxidoreductase</keyword>
<dbReference type="SMART" id="SM00829">
    <property type="entry name" value="PKS_ER"/>
    <property type="match status" value="1"/>
</dbReference>
<comment type="caution">
    <text evidence="4">The sequence shown here is derived from an EMBL/GenBank/DDBJ whole genome shotgun (WGS) entry which is preliminary data.</text>
</comment>
<keyword evidence="1" id="KW-0521">NADP</keyword>
<dbReference type="Gene3D" id="3.90.180.10">
    <property type="entry name" value="Medium-chain alcohol dehydrogenases, catalytic domain"/>
    <property type="match status" value="1"/>
</dbReference>
<dbReference type="Proteomes" id="UP000657006">
    <property type="component" value="Unassembled WGS sequence"/>
</dbReference>
<reference evidence="4" key="1">
    <citation type="submission" date="2020-08" db="EMBL/GenBank/DDBJ databases">
        <title>Genome public.</title>
        <authorList>
            <person name="Liu C."/>
            <person name="Sun Q."/>
        </authorList>
    </citation>
    <scope>NUCLEOTIDE SEQUENCE</scope>
    <source>
        <strain evidence="4">NSJ-32</strain>
    </source>
</reference>
<dbReference type="InterPro" id="IPR013149">
    <property type="entry name" value="ADH-like_C"/>
</dbReference>